<dbReference type="PANTHER" id="PTHR43248">
    <property type="entry name" value="2-SUCCINYL-6-HYDROXY-2,4-CYCLOHEXADIENE-1-CARBOXYLATE SYNTHASE"/>
    <property type="match status" value="1"/>
</dbReference>
<dbReference type="EMBL" id="JAGIOO010000001">
    <property type="protein sequence ID" value="MBP2471211.1"/>
    <property type="molecule type" value="Genomic_DNA"/>
</dbReference>
<keyword evidence="7" id="KW-1185">Reference proteome</keyword>
<keyword evidence="2 4" id="KW-0732">Signal</keyword>
<evidence type="ECO:0000256" key="4">
    <source>
        <dbReference type="SAM" id="SignalP"/>
    </source>
</evidence>
<evidence type="ECO:0000313" key="6">
    <source>
        <dbReference type="EMBL" id="MBP2471211.1"/>
    </source>
</evidence>
<reference evidence="6 7" key="1">
    <citation type="submission" date="2021-03" db="EMBL/GenBank/DDBJ databases">
        <title>Sequencing the genomes of 1000 actinobacteria strains.</title>
        <authorList>
            <person name="Klenk H.-P."/>
        </authorList>
    </citation>
    <scope>NUCLEOTIDE SEQUENCE [LARGE SCALE GENOMIC DNA]</scope>
    <source>
        <strain evidence="6 7">DSM 44580</strain>
    </source>
</reference>
<feature type="chain" id="PRO_5046503545" evidence="4">
    <location>
        <begin position="26"/>
        <end position="484"/>
    </location>
</feature>
<dbReference type="Proteomes" id="UP001519363">
    <property type="component" value="Unassembled WGS sequence"/>
</dbReference>
<comment type="similarity">
    <text evidence="1">Belongs to the peptidase S33 family.</text>
</comment>
<dbReference type="Pfam" id="PF08386">
    <property type="entry name" value="Abhydrolase_4"/>
    <property type="match status" value="1"/>
</dbReference>
<proteinExistence type="inferred from homology"/>
<sequence length="484" mass="52492">MRKILSTVVAVAVLATPALTGTAQAAAPSGVRWGPCPADVPFPGLECGTLDVPLDYRAPDGRRIQLAVSRLASKNPAKRKGVLFTNPGGPGGGGLSLPFLLTVIGGTGLPQEVRDAYDIIGIDPRGVGHSTPVRCGFTEDELKYNNLPVYAHNSDDVVKWAEKAKSIAQRCATSASAPLLPHLTTANAARDMDRLRTALGERKIAYLGYSYGTWLGAVYTTLFPNRDDRIVLDSSLGPTGLDRTGTRMFGRGMEDTFPDFAAYAAAHPEYGLGRTPEQVRAKFFELAEELDRQPHEGADGTVFRALTHAKFYGHAGANFELLAKYWRAYDTRGPLPTEPVNPFPPDTDNLMSAYHAVICADSNWPRSVASYQHDVAIDRVRHPLWGASVANIRACAFWGDPVEAPVRVSDRGPENVLLAQNTRDAGTPLAGARRMRDALGDRVRMVTADQSGHGAYVFTPNQCLNTAVTRFLMDGERPRRHLSC</sequence>
<dbReference type="Gene3D" id="3.40.50.1820">
    <property type="entry name" value="alpha/beta hydrolase"/>
    <property type="match status" value="1"/>
</dbReference>
<evidence type="ECO:0000256" key="3">
    <source>
        <dbReference type="ARBA" id="ARBA00022801"/>
    </source>
</evidence>
<dbReference type="SUPFAM" id="SSF53474">
    <property type="entry name" value="alpha/beta-Hydrolases"/>
    <property type="match status" value="1"/>
</dbReference>
<name>A0ABS5A3R1_9PSEU</name>
<evidence type="ECO:0000256" key="1">
    <source>
        <dbReference type="ARBA" id="ARBA00010088"/>
    </source>
</evidence>
<dbReference type="RefSeq" id="WP_086782482.1">
    <property type="nucleotide sequence ID" value="NZ_JAGIOO010000001.1"/>
</dbReference>
<dbReference type="InterPro" id="IPR051601">
    <property type="entry name" value="Serine_prot/Carboxylest_S33"/>
</dbReference>
<evidence type="ECO:0000256" key="2">
    <source>
        <dbReference type="ARBA" id="ARBA00022729"/>
    </source>
</evidence>
<organism evidence="6 7">
    <name type="scientific">Crossiella equi</name>
    <dbReference type="NCBI Taxonomy" id="130796"/>
    <lineage>
        <taxon>Bacteria</taxon>
        <taxon>Bacillati</taxon>
        <taxon>Actinomycetota</taxon>
        <taxon>Actinomycetes</taxon>
        <taxon>Pseudonocardiales</taxon>
        <taxon>Pseudonocardiaceae</taxon>
        <taxon>Crossiella</taxon>
    </lineage>
</organism>
<evidence type="ECO:0000313" key="7">
    <source>
        <dbReference type="Proteomes" id="UP001519363"/>
    </source>
</evidence>
<feature type="domain" description="Peptidase S33 tripeptidyl aminopeptidase-like C-terminal" evidence="5">
    <location>
        <begin position="383"/>
        <end position="484"/>
    </location>
</feature>
<feature type="signal peptide" evidence="4">
    <location>
        <begin position="1"/>
        <end position="25"/>
    </location>
</feature>
<accession>A0ABS5A3R1</accession>
<protein>
    <submittedName>
        <fullName evidence="6">Pimeloyl-ACP methyl ester carboxylesterase</fullName>
    </submittedName>
</protein>
<keyword evidence="3" id="KW-0378">Hydrolase</keyword>
<dbReference type="InterPro" id="IPR013595">
    <property type="entry name" value="Pept_S33_TAP-like_C"/>
</dbReference>
<dbReference type="PANTHER" id="PTHR43248:SF29">
    <property type="entry name" value="TRIPEPTIDYL AMINOPEPTIDASE"/>
    <property type="match status" value="1"/>
</dbReference>
<dbReference type="InterPro" id="IPR029058">
    <property type="entry name" value="AB_hydrolase_fold"/>
</dbReference>
<comment type="caution">
    <text evidence="6">The sequence shown here is derived from an EMBL/GenBank/DDBJ whole genome shotgun (WGS) entry which is preliminary data.</text>
</comment>
<evidence type="ECO:0000259" key="5">
    <source>
        <dbReference type="Pfam" id="PF08386"/>
    </source>
</evidence>
<gene>
    <name evidence="6" type="ORF">JOF53_000083</name>
</gene>